<organism evidence="2 3">
    <name type="scientific">Lactuca saligna</name>
    <name type="common">Willowleaf lettuce</name>
    <dbReference type="NCBI Taxonomy" id="75948"/>
    <lineage>
        <taxon>Eukaryota</taxon>
        <taxon>Viridiplantae</taxon>
        <taxon>Streptophyta</taxon>
        <taxon>Embryophyta</taxon>
        <taxon>Tracheophyta</taxon>
        <taxon>Spermatophyta</taxon>
        <taxon>Magnoliopsida</taxon>
        <taxon>eudicotyledons</taxon>
        <taxon>Gunneridae</taxon>
        <taxon>Pentapetalae</taxon>
        <taxon>asterids</taxon>
        <taxon>campanulids</taxon>
        <taxon>Asterales</taxon>
        <taxon>Asteraceae</taxon>
        <taxon>Cichorioideae</taxon>
        <taxon>Cichorieae</taxon>
        <taxon>Lactucinae</taxon>
        <taxon>Lactuca</taxon>
    </lineage>
</organism>
<proteinExistence type="predicted"/>
<evidence type="ECO:0000259" key="1">
    <source>
        <dbReference type="Pfam" id="PF25029"/>
    </source>
</evidence>
<dbReference type="Proteomes" id="UP001177003">
    <property type="component" value="Chromosome 9"/>
</dbReference>
<dbReference type="PANTHER" id="PTHR35116:SF2">
    <property type="entry name" value="ATP-DEPENDENT HELICASE FAMILY PROTEIN-RELATED"/>
    <property type="match status" value="1"/>
</dbReference>
<reference evidence="2" key="1">
    <citation type="submission" date="2023-04" db="EMBL/GenBank/DDBJ databases">
        <authorList>
            <person name="Vijverberg K."/>
            <person name="Xiong W."/>
            <person name="Schranz E."/>
        </authorList>
    </citation>
    <scope>NUCLEOTIDE SEQUENCE</scope>
</reference>
<accession>A0AA36EMZ4</accession>
<evidence type="ECO:0000313" key="3">
    <source>
        <dbReference type="Proteomes" id="UP001177003"/>
    </source>
</evidence>
<dbReference type="GO" id="GO:0031507">
    <property type="term" value="P:heterochromatin formation"/>
    <property type="evidence" value="ECO:0007669"/>
    <property type="project" value="InterPro"/>
</dbReference>
<evidence type="ECO:0000313" key="2">
    <source>
        <dbReference type="EMBL" id="CAI9301603.1"/>
    </source>
</evidence>
<feature type="domain" description="MOM1 alpha-helical" evidence="1">
    <location>
        <begin position="160"/>
        <end position="229"/>
    </location>
</feature>
<dbReference type="InterPro" id="IPR039322">
    <property type="entry name" value="MOM1"/>
</dbReference>
<gene>
    <name evidence="2" type="ORF">LSALG_LOCUS40142</name>
</gene>
<sequence length="239" mass="27215">METVDACVPEVRTEGKPAVAEELWKNVDQIIVKVDEDVMEEFLYIISSKGKSKAEEKSMITKVQTCGYYGNRNMPCGEIKNQLLDEEQLHVFWRNLLEGKYPQWKFVHVSTSRQRKRTQYYGETSDIISPVAHAVKKRKKSPASRPVEWGTGGAYEGINDESQSSPKLLHPIVHELCKILKFQEDVKNKVDGFVDFVVKNYNVSREDTSTLQAFMISLCWIGASLAKHEGSLLTLQKSN</sequence>
<keyword evidence="3" id="KW-1185">Reference proteome</keyword>
<protein>
    <recommendedName>
        <fullName evidence="1">MOM1 alpha-helical domain-containing protein</fullName>
    </recommendedName>
</protein>
<dbReference type="InterPro" id="IPR056882">
    <property type="entry name" value="MOM1_dom"/>
</dbReference>
<dbReference type="PANTHER" id="PTHR35116">
    <property type="entry name" value="HELICASE PROTEIN MOM1"/>
    <property type="match status" value="1"/>
</dbReference>
<dbReference type="Pfam" id="PF25029">
    <property type="entry name" value="MOM1"/>
    <property type="match status" value="1"/>
</dbReference>
<name>A0AA36EMZ4_LACSI</name>
<dbReference type="AlphaFoldDB" id="A0AA36EMZ4"/>
<dbReference type="EMBL" id="OX465085">
    <property type="protein sequence ID" value="CAI9301603.1"/>
    <property type="molecule type" value="Genomic_DNA"/>
</dbReference>